<gene>
    <name evidence="3" type="ORF">GCM10009716_39810</name>
</gene>
<feature type="compositionally biased region" description="Acidic residues" evidence="1">
    <location>
        <begin position="47"/>
        <end position="57"/>
    </location>
</feature>
<proteinExistence type="predicted"/>
<evidence type="ECO:0000313" key="3">
    <source>
        <dbReference type="EMBL" id="GAA1927895.1"/>
    </source>
</evidence>
<dbReference type="PROSITE" id="PS51257">
    <property type="entry name" value="PROKAR_LIPOPROTEIN"/>
    <property type="match status" value="1"/>
</dbReference>
<feature type="compositionally biased region" description="Basic and acidic residues" evidence="1">
    <location>
        <begin position="58"/>
        <end position="68"/>
    </location>
</feature>
<feature type="chain" id="PRO_5045036113" evidence="2">
    <location>
        <begin position="23"/>
        <end position="217"/>
    </location>
</feature>
<keyword evidence="4" id="KW-1185">Reference proteome</keyword>
<organism evidence="3 4">
    <name type="scientific">Streptomyces sodiiphilus</name>
    <dbReference type="NCBI Taxonomy" id="226217"/>
    <lineage>
        <taxon>Bacteria</taxon>
        <taxon>Bacillati</taxon>
        <taxon>Actinomycetota</taxon>
        <taxon>Actinomycetes</taxon>
        <taxon>Kitasatosporales</taxon>
        <taxon>Streptomycetaceae</taxon>
        <taxon>Streptomyces</taxon>
    </lineage>
</organism>
<feature type="region of interest" description="Disordered" evidence="1">
    <location>
        <begin position="171"/>
        <end position="193"/>
    </location>
</feature>
<feature type="signal peptide" evidence="2">
    <location>
        <begin position="1"/>
        <end position="22"/>
    </location>
</feature>
<comment type="caution">
    <text evidence="3">The sequence shown here is derived from an EMBL/GenBank/DDBJ whole genome shotgun (WGS) entry which is preliminary data.</text>
</comment>
<keyword evidence="2" id="KW-0732">Signal</keyword>
<dbReference type="Proteomes" id="UP001501303">
    <property type="component" value="Unassembled WGS sequence"/>
</dbReference>
<name>A0ABN2PQT1_9ACTN</name>
<reference evidence="3 4" key="1">
    <citation type="journal article" date="2019" name="Int. J. Syst. Evol. Microbiol.">
        <title>The Global Catalogue of Microorganisms (GCM) 10K type strain sequencing project: providing services to taxonomists for standard genome sequencing and annotation.</title>
        <authorList>
            <consortium name="The Broad Institute Genomics Platform"/>
            <consortium name="The Broad Institute Genome Sequencing Center for Infectious Disease"/>
            <person name="Wu L."/>
            <person name="Ma J."/>
        </authorList>
    </citation>
    <scope>NUCLEOTIDE SEQUENCE [LARGE SCALE GENOMIC DNA]</scope>
    <source>
        <strain evidence="3 4">JCM 13581</strain>
    </source>
</reference>
<accession>A0ABN2PQT1</accession>
<protein>
    <submittedName>
        <fullName evidence="3">Lipoprotein</fullName>
    </submittedName>
</protein>
<evidence type="ECO:0000256" key="2">
    <source>
        <dbReference type="SAM" id="SignalP"/>
    </source>
</evidence>
<evidence type="ECO:0000256" key="1">
    <source>
        <dbReference type="SAM" id="MobiDB-lite"/>
    </source>
</evidence>
<dbReference type="RefSeq" id="WP_344264412.1">
    <property type="nucleotide sequence ID" value="NZ_BAAAMJ010000048.1"/>
</dbReference>
<dbReference type="EMBL" id="BAAAMJ010000048">
    <property type="protein sequence ID" value="GAA1927895.1"/>
    <property type="molecule type" value="Genomic_DNA"/>
</dbReference>
<feature type="region of interest" description="Disordered" evidence="1">
    <location>
        <begin position="28"/>
        <end position="68"/>
    </location>
</feature>
<feature type="compositionally biased region" description="Basic and acidic residues" evidence="1">
    <location>
        <begin position="171"/>
        <end position="182"/>
    </location>
</feature>
<keyword evidence="3" id="KW-0449">Lipoprotein</keyword>
<evidence type="ECO:0000313" key="4">
    <source>
        <dbReference type="Proteomes" id="UP001501303"/>
    </source>
</evidence>
<sequence length="217" mass="23284">MRRRRTPLAAAAAAVTAAVLLAGCAGDGDAKEPVAGVNSGSPAPGDEAPDAEDDPDDGIDRPEIRLPEDVENVFEEAATDDPVERAVLADHERRIASLDEALTSGDLERPALGFYSEGEALRSAVEWLGPAVDKGFSFTGTVRYYQREVTLNGDTEATVSYCVDETEIQGIHRETGEKREPSGDSSGHYAYSTQLELKDNGVWTTTRVISEERDGPC</sequence>